<keyword evidence="3" id="KW-0963">Cytoplasm</keyword>
<dbReference type="GO" id="GO:0051295">
    <property type="term" value="P:establishment of meiotic spindle localization"/>
    <property type="evidence" value="ECO:0007669"/>
    <property type="project" value="TreeGrafter"/>
</dbReference>
<dbReference type="PANTHER" id="PTHR22706:SF1">
    <property type="entry name" value="ASSEMBLY FACTOR FOR SPINDLE MICROTUBULES"/>
    <property type="match status" value="1"/>
</dbReference>
<dbReference type="AlphaFoldDB" id="A0A6A4WN21"/>
<name>A0A6A4WN21_AMPAM</name>
<dbReference type="GO" id="GO:0005737">
    <property type="term" value="C:cytoplasm"/>
    <property type="evidence" value="ECO:0007669"/>
    <property type="project" value="UniProtKB-SubCell"/>
</dbReference>
<protein>
    <submittedName>
        <fullName evidence="7">Abnormal spindle-like microcephaly-associated</fullName>
    </submittedName>
</protein>
<dbReference type="Gene3D" id="1.20.5.190">
    <property type="match status" value="2"/>
</dbReference>
<feature type="region of interest" description="Disordered" evidence="6">
    <location>
        <begin position="817"/>
        <end position="849"/>
    </location>
</feature>
<dbReference type="SMART" id="SM00015">
    <property type="entry name" value="IQ"/>
    <property type="match status" value="3"/>
</dbReference>
<evidence type="ECO:0000256" key="2">
    <source>
        <dbReference type="ARBA" id="ARBA00022441"/>
    </source>
</evidence>
<dbReference type="EMBL" id="VIIS01000647">
    <property type="protein sequence ID" value="KAF0306659.1"/>
    <property type="molecule type" value="Genomic_DNA"/>
</dbReference>
<evidence type="ECO:0000256" key="1">
    <source>
        <dbReference type="ARBA" id="ARBA00004496"/>
    </source>
</evidence>
<dbReference type="InterPro" id="IPR006652">
    <property type="entry name" value="Kelch_1"/>
</dbReference>
<dbReference type="GO" id="GO:0000922">
    <property type="term" value="C:spindle pole"/>
    <property type="evidence" value="ECO:0007669"/>
    <property type="project" value="TreeGrafter"/>
</dbReference>
<dbReference type="SUPFAM" id="SSF54695">
    <property type="entry name" value="POZ domain"/>
    <property type="match status" value="1"/>
</dbReference>
<dbReference type="SUPFAM" id="SSF117281">
    <property type="entry name" value="Kelch motif"/>
    <property type="match status" value="1"/>
</dbReference>
<accession>A0A6A4WN21</accession>
<feature type="compositionally biased region" description="Polar residues" evidence="6">
    <location>
        <begin position="557"/>
        <end position="566"/>
    </location>
</feature>
<evidence type="ECO:0000313" key="7">
    <source>
        <dbReference type="EMBL" id="KAF0306659.1"/>
    </source>
</evidence>
<feature type="region of interest" description="Disordered" evidence="6">
    <location>
        <begin position="383"/>
        <end position="419"/>
    </location>
</feature>
<dbReference type="Gene3D" id="3.30.710.10">
    <property type="entry name" value="Potassium Channel Kv1.1, Chain A"/>
    <property type="match status" value="1"/>
</dbReference>
<gene>
    <name evidence="7" type="primary">ASPM_1</name>
    <name evidence="7" type="ORF">FJT64_002406</name>
</gene>
<feature type="region of interest" description="Disordered" evidence="6">
    <location>
        <begin position="707"/>
        <end position="787"/>
    </location>
</feature>
<reference evidence="7 8" key="1">
    <citation type="submission" date="2019-07" db="EMBL/GenBank/DDBJ databases">
        <title>Draft genome assembly of a fouling barnacle, Amphibalanus amphitrite (Darwin, 1854): The first reference genome for Thecostraca.</title>
        <authorList>
            <person name="Kim W."/>
        </authorList>
    </citation>
    <scope>NUCLEOTIDE SEQUENCE [LARGE SCALE GENOMIC DNA]</scope>
    <source>
        <strain evidence="7">SNU_AA5</strain>
        <tissue evidence="7">Soma without cirri and trophi</tissue>
    </source>
</reference>
<feature type="region of interest" description="Disordered" evidence="6">
    <location>
        <begin position="471"/>
        <end position="510"/>
    </location>
</feature>
<dbReference type="SUPFAM" id="SSF52540">
    <property type="entry name" value="P-loop containing nucleoside triphosphate hydrolases"/>
    <property type="match status" value="1"/>
</dbReference>
<evidence type="ECO:0000256" key="4">
    <source>
        <dbReference type="ARBA" id="ARBA00022737"/>
    </source>
</evidence>
<dbReference type="GO" id="GO:0007051">
    <property type="term" value="P:spindle organization"/>
    <property type="evidence" value="ECO:0007669"/>
    <property type="project" value="TreeGrafter"/>
</dbReference>
<comment type="caution">
    <text evidence="7">The sequence shown here is derived from an EMBL/GenBank/DDBJ whole genome shotgun (WGS) entry which is preliminary data.</text>
</comment>
<dbReference type="GO" id="GO:0005516">
    <property type="term" value="F:calmodulin binding"/>
    <property type="evidence" value="ECO:0007669"/>
    <property type="project" value="UniProtKB-KW"/>
</dbReference>
<feature type="region of interest" description="Disordered" evidence="6">
    <location>
        <begin position="280"/>
        <end position="370"/>
    </location>
</feature>
<dbReference type="Pfam" id="PF00612">
    <property type="entry name" value="IQ"/>
    <property type="match status" value="3"/>
</dbReference>
<feature type="compositionally biased region" description="Low complexity" evidence="6">
    <location>
        <begin position="383"/>
        <end position="394"/>
    </location>
</feature>
<proteinExistence type="predicted"/>
<dbReference type="SMART" id="SM00612">
    <property type="entry name" value="Kelch"/>
    <property type="match status" value="2"/>
</dbReference>
<keyword evidence="5" id="KW-0112">Calmodulin-binding</keyword>
<sequence length="1144" mass="126072">MAEANRSIEEIVESARSASSSHRPVGPFGPIPKNSGMEQDGTFARTPIVAGEMPRRRSNTSTASAAYHTVQGSGTDGSESAGYRTTSEHAAETGALAPTDSLLPSQLAKNYKATNYWSRSGESSSARGSVSAEQGRRGSGVFVTSGSSSRSEPAASRTRAAARRQQETAEAMTYEERHSARGGGRRSSDHERYRNVSSSAESSAGARPARFPFQRAENGGMRVSEGMVAYQDRNLAILVADPVHTRLRVQAKEKHAKSTGSVTDRMSADIHASYENLSTIQQRAARDASAERRSSGGSQRAGAERRDQFYETSEYGSQRRQETRWEAESSGHERSEQRSSRAGGSGRAMSERSAGGASRPGSRASVSRRDSGFSFEFRDQLGVSGSASSVAEQSSSRRRSLSPRPAASAHFSQADDAPGTLQRVMQPAEDTVAVDDGQETDGFTTRFVRQETAGSRKAASATTLYMAPAAGTAGRGGPAATSGAGGFSQADGGIDEAGYPRRASGDWRRRSSAAELVIEDEVCDLEEREEVVSVGQKERISYHRTDAESSLEKSARRTQQQQQYSNENERAIPGGYQRYSGASGGAREKRELGCLSEEAVRSSSSLERETDCYIEVDGIEVPLVSWAVRRYSRYLQQLGRHSPRRLKLPQGSGSPEALSTVVEWCYLPARDANRLVTTDNCADVYRVARALEIPELMEQCRRLMDREEPEPVTRGGVVTFESTEREERSWRPTPSRTAAGEHGSAFQLRVDVVGEEEEEDDSPTPPQRPRRSSSFGSSSPKRSYSRLYTREEHEAAVVIQSGYRGFRARQQLKEQGIELGGSGSRRRSATGTSYSRRSRSRVSFRGDRPASGTEEYAAVVIQRNFRAFSARVHYEEKRYAAATIQRFMRGHLARKQVREMHEAAAKIQNCFREHLHDKRGRMDPEVSGPVSRVVSSSSDWKCRSLLHPEGSTVLVMAGLNPMQDYCAKYNSGRDMYRYQAFQNAWEYVGQVPEPRHHASVAHLRGLVYLLGGTDPSYRDGSTRCRPLNTVWVLDPSTGDWWQGPPMRTRALFTTAPPSPRWCQGPPLRQPRCFARLVVCAHRLFLIGGAGRSTRHQKAISSVDTVDRFSEEQRAWVHVAQMKTSRHGHAVVPQSDLEFPDSWAA</sequence>
<feature type="region of interest" description="Disordered" evidence="6">
    <location>
        <begin position="117"/>
        <end position="209"/>
    </location>
</feature>
<dbReference type="GO" id="GO:0000278">
    <property type="term" value="P:mitotic cell cycle"/>
    <property type="evidence" value="ECO:0007669"/>
    <property type="project" value="TreeGrafter"/>
</dbReference>
<feature type="region of interest" description="Disordered" evidence="6">
    <location>
        <begin position="1"/>
        <end position="101"/>
    </location>
</feature>
<dbReference type="InterPro" id="IPR000048">
    <property type="entry name" value="IQ_motif_EF-hand-BS"/>
</dbReference>
<dbReference type="InterPro" id="IPR015915">
    <property type="entry name" value="Kelch-typ_b-propeller"/>
</dbReference>
<keyword evidence="2" id="KW-0880">Kelch repeat</keyword>
<evidence type="ECO:0000256" key="6">
    <source>
        <dbReference type="SAM" id="MobiDB-lite"/>
    </source>
</evidence>
<dbReference type="InterPro" id="IPR051185">
    <property type="entry name" value="ASPM"/>
</dbReference>
<feature type="compositionally biased region" description="Low complexity" evidence="6">
    <location>
        <begin position="347"/>
        <end position="359"/>
    </location>
</feature>
<dbReference type="Pfam" id="PF01344">
    <property type="entry name" value="Kelch_1"/>
    <property type="match status" value="1"/>
</dbReference>
<dbReference type="PROSITE" id="PS50096">
    <property type="entry name" value="IQ"/>
    <property type="match status" value="3"/>
</dbReference>
<dbReference type="Gene3D" id="2.120.10.80">
    <property type="entry name" value="Kelch-type beta propeller"/>
    <property type="match status" value="1"/>
</dbReference>
<keyword evidence="4" id="KW-0677">Repeat</keyword>
<evidence type="ECO:0000313" key="8">
    <source>
        <dbReference type="Proteomes" id="UP000440578"/>
    </source>
</evidence>
<feature type="compositionally biased region" description="Acidic residues" evidence="6">
    <location>
        <begin position="753"/>
        <end position="762"/>
    </location>
</feature>
<dbReference type="InterPro" id="IPR011333">
    <property type="entry name" value="SKP1/BTB/POZ_sf"/>
</dbReference>
<feature type="compositionally biased region" description="Low complexity" evidence="6">
    <location>
        <begin position="772"/>
        <end position="786"/>
    </location>
</feature>
<feature type="compositionally biased region" description="Basic and acidic residues" evidence="6">
    <location>
        <begin position="317"/>
        <end position="339"/>
    </location>
</feature>
<feature type="compositionally biased region" description="Basic and acidic residues" evidence="6">
    <location>
        <begin position="284"/>
        <end position="294"/>
    </location>
</feature>
<feature type="compositionally biased region" description="Low complexity" evidence="6">
    <location>
        <begin position="471"/>
        <end position="482"/>
    </location>
</feature>
<dbReference type="PANTHER" id="PTHR22706">
    <property type="entry name" value="ASSEMBLY FACTOR FOR SPINDLE MICROTUBULES"/>
    <property type="match status" value="1"/>
</dbReference>
<dbReference type="InterPro" id="IPR027417">
    <property type="entry name" value="P-loop_NTPase"/>
</dbReference>
<organism evidence="7 8">
    <name type="scientific">Amphibalanus amphitrite</name>
    <name type="common">Striped barnacle</name>
    <name type="synonym">Balanus amphitrite</name>
    <dbReference type="NCBI Taxonomy" id="1232801"/>
    <lineage>
        <taxon>Eukaryota</taxon>
        <taxon>Metazoa</taxon>
        <taxon>Ecdysozoa</taxon>
        <taxon>Arthropoda</taxon>
        <taxon>Crustacea</taxon>
        <taxon>Multicrustacea</taxon>
        <taxon>Cirripedia</taxon>
        <taxon>Thoracica</taxon>
        <taxon>Thoracicalcarea</taxon>
        <taxon>Balanomorpha</taxon>
        <taxon>Balanoidea</taxon>
        <taxon>Balanidae</taxon>
        <taxon>Amphibalaninae</taxon>
        <taxon>Amphibalanus</taxon>
    </lineage>
</organism>
<keyword evidence="8" id="KW-1185">Reference proteome</keyword>
<dbReference type="Proteomes" id="UP000440578">
    <property type="component" value="Unassembled WGS sequence"/>
</dbReference>
<evidence type="ECO:0000256" key="5">
    <source>
        <dbReference type="ARBA" id="ARBA00022860"/>
    </source>
</evidence>
<feature type="compositionally biased region" description="Basic and acidic residues" evidence="6">
    <location>
        <begin position="543"/>
        <end position="555"/>
    </location>
</feature>
<feature type="compositionally biased region" description="Low complexity" evidence="6">
    <location>
        <begin position="118"/>
        <end position="159"/>
    </location>
</feature>
<feature type="region of interest" description="Disordered" evidence="6">
    <location>
        <begin position="543"/>
        <end position="584"/>
    </location>
</feature>
<comment type="subcellular location">
    <subcellularLocation>
        <location evidence="1">Cytoplasm</location>
    </subcellularLocation>
</comment>
<feature type="compositionally biased region" description="Polar residues" evidence="6">
    <location>
        <begin position="59"/>
        <end position="78"/>
    </location>
</feature>
<evidence type="ECO:0000256" key="3">
    <source>
        <dbReference type="ARBA" id="ARBA00022490"/>
    </source>
</evidence>
<dbReference type="OrthoDB" id="6350321at2759"/>